<dbReference type="Proteomes" id="UP000259421">
    <property type="component" value="Segment"/>
</dbReference>
<keyword evidence="2" id="KW-1185">Reference proteome</keyword>
<sequence>MGRKLILTRLNPERELSRADQRTFEDIQDLLGKAGQLADRLGPDVSVVMELWDAEETGNTVRGRLQYGCSGASICSSRVAS</sequence>
<organism evidence="1 2">
    <name type="scientific">Caulobacter phage CcrBL9</name>
    <dbReference type="NCBI Taxonomy" id="2283270"/>
    <lineage>
        <taxon>Viruses</taxon>
        <taxon>Duplodnaviria</taxon>
        <taxon>Heunggongvirae</taxon>
        <taxon>Uroviricota</taxon>
        <taxon>Caudoviricetes</taxon>
        <taxon>Jeanschmidtviridae</taxon>
        <taxon>Bertelyvirus</taxon>
        <taxon>Bertelyvirus BL9</taxon>
    </lineage>
</organism>
<dbReference type="EMBL" id="MH588546">
    <property type="protein sequence ID" value="AXQ69477.1"/>
    <property type="molecule type" value="Genomic_DNA"/>
</dbReference>
<evidence type="ECO:0000313" key="2">
    <source>
        <dbReference type="Proteomes" id="UP000259421"/>
    </source>
</evidence>
<evidence type="ECO:0000313" key="1">
    <source>
        <dbReference type="EMBL" id="AXQ69477.1"/>
    </source>
</evidence>
<accession>A0A385EFB3</accession>
<protein>
    <submittedName>
        <fullName evidence="1">Uncharacterized protein</fullName>
    </submittedName>
</protein>
<proteinExistence type="predicted"/>
<gene>
    <name evidence="1" type="ORF">CcrBL9_gp453</name>
</gene>
<name>A0A385EFB3_9CAUD</name>
<reference evidence="1 2" key="2">
    <citation type="submission" date="2018-09" db="EMBL/GenBank/DDBJ databases">
        <title>Giant CbK-like Caulobacter bacteriophages have genetically divergent genomes.</title>
        <authorList>
            <person name="Wilson K."/>
            <person name="Ely B."/>
        </authorList>
    </citation>
    <scope>NUCLEOTIDE SEQUENCE [LARGE SCALE GENOMIC DNA]</scope>
</reference>
<reference evidence="2" key="1">
    <citation type="submission" date="2018-07" db="EMBL/GenBank/DDBJ databases">
        <title>Giant CbK-like Caulobacter bacteriophages have genetically divergent genomes.</title>
        <authorList>
            <person name="Wilson K.M."/>
            <person name="Ely B."/>
        </authorList>
    </citation>
    <scope>NUCLEOTIDE SEQUENCE [LARGE SCALE GENOMIC DNA]</scope>
</reference>